<evidence type="ECO:0000256" key="4">
    <source>
        <dbReference type="ARBA" id="ARBA00023002"/>
    </source>
</evidence>
<evidence type="ECO:0000256" key="3">
    <source>
        <dbReference type="ARBA" id="ARBA00022723"/>
    </source>
</evidence>
<keyword evidence="2" id="KW-0001">2Fe-2S</keyword>
<dbReference type="GO" id="GO:0051537">
    <property type="term" value="F:2 iron, 2 sulfur cluster binding"/>
    <property type="evidence" value="ECO:0007669"/>
    <property type="project" value="UniProtKB-KW"/>
</dbReference>
<dbReference type="AlphaFoldDB" id="A0A7W7K8W7"/>
<dbReference type="SUPFAM" id="SSF55961">
    <property type="entry name" value="Bet v1-like"/>
    <property type="match status" value="1"/>
</dbReference>
<protein>
    <submittedName>
        <fullName evidence="9">Phenylpropionate dioxygenase-like ring-hydroxylating dioxygenase large terminal subunit</fullName>
    </submittedName>
</protein>
<dbReference type="Gene3D" id="2.102.10.10">
    <property type="entry name" value="Rieske [2Fe-2S] iron-sulphur domain"/>
    <property type="match status" value="1"/>
</dbReference>
<dbReference type="PANTHER" id="PTHR43756:SF5">
    <property type="entry name" value="CHOLINE MONOOXYGENASE, CHLOROPLASTIC"/>
    <property type="match status" value="1"/>
</dbReference>
<keyword evidence="9" id="KW-0223">Dioxygenase</keyword>
<comment type="caution">
    <text evidence="9">The sequence shown here is derived from an EMBL/GenBank/DDBJ whole genome shotgun (WGS) entry which is preliminary data.</text>
</comment>
<dbReference type="EMBL" id="JACHLR010000005">
    <property type="protein sequence ID" value="MBB4858392.1"/>
    <property type="molecule type" value="Genomic_DNA"/>
</dbReference>
<keyword evidence="6" id="KW-0411">Iron-sulfur</keyword>
<evidence type="ECO:0000256" key="1">
    <source>
        <dbReference type="ARBA" id="ARBA00001962"/>
    </source>
</evidence>
<dbReference type="CDD" id="cd03469">
    <property type="entry name" value="Rieske_RO_Alpha_N"/>
    <property type="match status" value="1"/>
</dbReference>
<keyword evidence="5" id="KW-0408">Iron</keyword>
<dbReference type="PRINTS" id="PR00090">
    <property type="entry name" value="RNGDIOXGNASE"/>
</dbReference>
<dbReference type="Pfam" id="PF00848">
    <property type="entry name" value="Ring_hydroxyl_A"/>
    <property type="match status" value="1"/>
</dbReference>
<dbReference type="InterPro" id="IPR036922">
    <property type="entry name" value="Rieske_2Fe-2S_sf"/>
</dbReference>
<dbReference type="SUPFAM" id="SSF50022">
    <property type="entry name" value="ISP domain"/>
    <property type="match status" value="1"/>
</dbReference>
<dbReference type="CDD" id="cd08887">
    <property type="entry name" value="RHO_alpha_C_3"/>
    <property type="match status" value="1"/>
</dbReference>
<keyword evidence="4" id="KW-0560">Oxidoreductase</keyword>
<dbReference type="InterPro" id="IPR015879">
    <property type="entry name" value="Ring_hydroxy_dOase_asu_C_dom"/>
</dbReference>
<dbReference type="Gene3D" id="3.90.380.10">
    <property type="entry name" value="Naphthalene 1,2-dioxygenase Alpha Subunit, Chain A, domain 1"/>
    <property type="match status" value="2"/>
</dbReference>
<keyword evidence="7" id="KW-0520">NAD</keyword>
<organism evidence="9 10">
    <name type="scientific">Novosphingobium chloroacetimidivorans</name>
    <dbReference type="NCBI Taxonomy" id="1428314"/>
    <lineage>
        <taxon>Bacteria</taxon>
        <taxon>Pseudomonadati</taxon>
        <taxon>Pseudomonadota</taxon>
        <taxon>Alphaproteobacteria</taxon>
        <taxon>Sphingomonadales</taxon>
        <taxon>Sphingomonadaceae</taxon>
        <taxon>Novosphingobium</taxon>
    </lineage>
</organism>
<keyword evidence="3" id="KW-0479">Metal-binding</keyword>
<dbReference type="InterPro" id="IPR017941">
    <property type="entry name" value="Rieske_2Fe-2S"/>
</dbReference>
<gene>
    <name evidence="9" type="ORF">HNO88_001711</name>
</gene>
<dbReference type="PROSITE" id="PS00570">
    <property type="entry name" value="RING_HYDROXYL_ALPHA"/>
    <property type="match status" value="1"/>
</dbReference>
<keyword evidence="10" id="KW-1185">Reference proteome</keyword>
<dbReference type="GO" id="GO:0051213">
    <property type="term" value="F:dioxygenase activity"/>
    <property type="evidence" value="ECO:0007669"/>
    <property type="project" value="UniProtKB-KW"/>
</dbReference>
<feature type="domain" description="Rieske" evidence="8">
    <location>
        <begin position="56"/>
        <end position="163"/>
    </location>
</feature>
<proteinExistence type="predicted"/>
<evidence type="ECO:0000313" key="10">
    <source>
        <dbReference type="Proteomes" id="UP000555448"/>
    </source>
</evidence>
<comment type="cofactor">
    <cofactor evidence="1">
        <name>Fe cation</name>
        <dbReference type="ChEBI" id="CHEBI:24875"/>
    </cofactor>
</comment>
<dbReference type="Proteomes" id="UP000555448">
    <property type="component" value="Unassembled WGS sequence"/>
</dbReference>
<evidence type="ECO:0000256" key="7">
    <source>
        <dbReference type="ARBA" id="ARBA00023027"/>
    </source>
</evidence>
<evidence type="ECO:0000256" key="5">
    <source>
        <dbReference type="ARBA" id="ARBA00023004"/>
    </source>
</evidence>
<dbReference type="PANTHER" id="PTHR43756">
    <property type="entry name" value="CHOLINE MONOOXYGENASE, CHLOROPLASTIC"/>
    <property type="match status" value="1"/>
</dbReference>
<dbReference type="InterPro" id="IPR015881">
    <property type="entry name" value="ARHD_Rieske_2Fe_2S"/>
</dbReference>
<sequence>MDRVQQVGDVAEIMLDYVENKKTFQTDSTFKVPTQSYTDPDQFKAEMELVFKRVPLMLAFTAELPNPGDYKAMEAIGLPVLISRDKQGKVRAFLNVCSHRGAPVAADGHGNCARFTCKYHSWTYGQDGRLIGISEASTFGDVDKSAMGLRQLPCEERSGMIFVCLTPNAPMDLDNHFRGFLEDFDALDFANWTYLGSRTIEGANWKVAYDGYLEGYHFQSLHPETIFPRTPSNCTHFQGFGPNMRIGFPQHSIGEQLKDVPRAEWGTRENYGYDFVRIFFPNVSIFIAPEITQVAQLFPGPTPDRNRTVLNYLRREPVKDDADREGVEAAMNFFRDVTYQEDYVIGLEIQRGLESGAHDELVFGRNERGNQYFHEWLNWYLEDDASQPEPRM</sequence>
<accession>A0A7W7K8W7</accession>
<dbReference type="Pfam" id="PF00355">
    <property type="entry name" value="Rieske"/>
    <property type="match status" value="1"/>
</dbReference>
<evidence type="ECO:0000256" key="2">
    <source>
        <dbReference type="ARBA" id="ARBA00022714"/>
    </source>
</evidence>
<dbReference type="GO" id="GO:0005506">
    <property type="term" value="F:iron ion binding"/>
    <property type="evidence" value="ECO:0007669"/>
    <property type="project" value="InterPro"/>
</dbReference>
<evidence type="ECO:0000313" key="9">
    <source>
        <dbReference type="EMBL" id="MBB4858392.1"/>
    </source>
</evidence>
<name>A0A7W7K8W7_9SPHN</name>
<dbReference type="PROSITE" id="PS51296">
    <property type="entry name" value="RIESKE"/>
    <property type="match status" value="1"/>
</dbReference>
<evidence type="ECO:0000259" key="8">
    <source>
        <dbReference type="PROSITE" id="PS51296"/>
    </source>
</evidence>
<reference evidence="9 10" key="1">
    <citation type="submission" date="2020-08" db="EMBL/GenBank/DDBJ databases">
        <title>Functional genomics of gut bacteria from endangered species of beetles.</title>
        <authorList>
            <person name="Carlos-Shanley C."/>
        </authorList>
    </citation>
    <scope>NUCLEOTIDE SEQUENCE [LARGE SCALE GENOMIC DNA]</scope>
    <source>
        <strain evidence="9 10">S00245</strain>
    </source>
</reference>
<evidence type="ECO:0000256" key="6">
    <source>
        <dbReference type="ARBA" id="ARBA00023014"/>
    </source>
</evidence>
<dbReference type="InterPro" id="IPR001663">
    <property type="entry name" value="Rng_hydr_dOase-A"/>
</dbReference>